<sequence length="45" mass="4983">MVVQTATLPLPRQILSLRTTASLCTTQFFKLLSILMSCLKVKGMV</sequence>
<dbReference type="AlphaFoldDB" id="A0A291B7Q5"/>
<dbReference type="Proteomes" id="UP000218160">
    <property type="component" value="Chromosome 1"/>
</dbReference>
<proteinExistence type="predicted"/>
<reference evidence="2" key="1">
    <citation type="submission" date="2017-04" db="EMBL/GenBank/DDBJ databases">
        <title>Genome evolution of the luminous symbionts of deep sea anglerfish.</title>
        <authorList>
            <person name="Hendry T.A."/>
        </authorList>
    </citation>
    <scope>NUCLEOTIDE SEQUENCE [LARGE SCALE GENOMIC DNA]</scope>
</reference>
<keyword evidence="2" id="KW-1185">Reference proteome</keyword>
<dbReference type="KEGG" id="elux:BTN50_0503"/>
<protein>
    <submittedName>
        <fullName evidence="1">Uncharacterized protein</fullName>
    </submittedName>
</protein>
<gene>
    <name evidence="1" type="ORF">BTN50_0503</name>
</gene>
<accession>A0A291B7Q5</accession>
<evidence type="ECO:0000313" key="1">
    <source>
        <dbReference type="EMBL" id="ATF09032.1"/>
    </source>
</evidence>
<evidence type="ECO:0000313" key="2">
    <source>
        <dbReference type="Proteomes" id="UP000218160"/>
    </source>
</evidence>
<dbReference type="EMBL" id="CP020660">
    <property type="protein sequence ID" value="ATF09032.1"/>
    <property type="molecule type" value="Genomic_DNA"/>
</dbReference>
<organism evidence="1 2">
    <name type="scientific">Candidatus Enterovibrio altilux</name>
    <dbReference type="NCBI Taxonomy" id="1927128"/>
    <lineage>
        <taxon>Bacteria</taxon>
        <taxon>Pseudomonadati</taxon>
        <taxon>Pseudomonadota</taxon>
        <taxon>Gammaproteobacteria</taxon>
        <taxon>Vibrionales</taxon>
        <taxon>Vibrionaceae</taxon>
        <taxon>Enterovibrio</taxon>
    </lineage>
</organism>
<name>A0A291B7Q5_9GAMM</name>